<feature type="non-terminal residue" evidence="3">
    <location>
        <position position="62"/>
    </location>
</feature>
<organism evidence="3 4">
    <name type="scientific">Streptomyces boncukensis</name>
    <dbReference type="NCBI Taxonomy" id="2711219"/>
    <lineage>
        <taxon>Bacteria</taxon>
        <taxon>Bacillati</taxon>
        <taxon>Actinomycetota</taxon>
        <taxon>Actinomycetes</taxon>
        <taxon>Kitasatosporales</taxon>
        <taxon>Streptomycetaceae</taxon>
        <taxon>Streptomyces</taxon>
    </lineage>
</organism>
<dbReference type="InterPro" id="IPR016193">
    <property type="entry name" value="Cytidine_deaminase-like"/>
</dbReference>
<reference evidence="3 4" key="1">
    <citation type="submission" date="2020-02" db="EMBL/GenBank/DDBJ databases">
        <title>Whole-genome analyses of novel actinobacteria.</title>
        <authorList>
            <person name="Sahin N."/>
            <person name="Tatar D."/>
        </authorList>
    </citation>
    <scope>NUCLEOTIDE SEQUENCE [LARGE SCALE GENOMIC DNA]</scope>
    <source>
        <strain evidence="3 4">SB3404</strain>
    </source>
</reference>
<evidence type="ECO:0000313" key="3">
    <source>
        <dbReference type="EMBL" id="NGO69863.1"/>
    </source>
</evidence>
<proteinExistence type="predicted"/>
<dbReference type="EMBL" id="JAAKZZ010000146">
    <property type="protein sequence ID" value="NGO69863.1"/>
    <property type="molecule type" value="Genomic_DNA"/>
</dbReference>
<evidence type="ECO:0000256" key="1">
    <source>
        <dbReference type="ARBA" id="ARBA00022490"/>
    </source>
</evidence>
<dbReference type="GO" id="GO:0016783">
    <property type="term" value="F:sulfurtransferase activity"/>
    <property type="evidence" value="ECO:0007669"/>
    <property type="project" value="InterPro"/>
</dbReference>
<dbReference type="Gene3D" id="3.10.20.10">
    <property type="match status" value="1"/>
</dbReference>
<keyword evidence="4" id="KW-1185">Reference proteome</keyword>
<comment type="caution">
    <text evidence="3">The sequence shown here is derived from an EMBL/GenBank/DDBJ whole genome shotgun (WGS) entry which is preliminary data.</text>
</comment>
<sequence>MGRVTERRRVVRIRDGAVSVRPDTLTAEEPLEIRLGGRALAVTMRTPGDDFALAAGFLVSEG</sequence>
<keyword evidence="2" id="KW-0501">Molybdenum cofactor biosynthesis</keyword>
<dbReference type="SUPFAM" id="SSF53927">
    <property type="entry name" value="Cytidine deaminase-like"/>
    <property type="match status" value="1"/>
</dbReference>
<dbReference type="PANTHER" id="PTHR30592:SF1">
    <property type="entry name" value="SULFUR CARRIER PROTEIN FDHD"/>
    <property type="match status" value="1"/>
</dbReference>
<dbReference type="GO" id="GO:0006777">
    <property type="term" value="P:Mo-molybdopterin cofactor biosynthetic process"/>
    <property type="evidence" value="ECO:0007669"/>
    <property type="project" value="UniProtKB-KW"/>
</dbReference>
<evidence type="ECO:0000313" key="4">
    <source>
        <dbReference type="Proteomes" id="UP000477722"/>
    </source>
</evidence>
<accession>A0A6G4WXX8</accession>
<protein>
    <submittedName>
        <fullName evidence="3">Sulfurtransferase FdhD</fullName>
    </submittedName>
</protein>
<keyword evidence="3" id="KW-0808">Transferase</keyword>
<evidence type="ECO:0000256" key="2">
    <source>
        <dbReference type="ARBA" id="ARBA00023150"/>
    </source>
</evidence>
<dbReference type="RefSeq" id="WP_206441862.1">
    <property type="nucleotide sequence ID" value="NZ_JAAKZZ010000146.1"/>
</dbReference>
<dbReference type="Pfam" id="PF02634">
    <property type="entry name" value="FdhD-NarQ"/>
    <property type="match status" value="1"/>
</dbReference>
<dbReference type="Proteomes" id="UP000477722">
    <property type="component" value="Unassembled WGS sequence"/>
</dbReference>
<gene>
    <name evidence="3" type="ORF">G5C65_16160</name>
</gene>
<dbReference type="InterPro" id="IPR003786">
    <property type="entry name" value="FdhD"/>
</dbReference>
<name>A0A6G4WXX8_9ACTN</name>
<dbReference type="AlphaFoldDB" id="A0A6G4WXX8"/>
<dbReference type="PANTHER" id="PTHR30592">
    <property type="entry name" value="FORMATE DEHYDROGENASE"/>
    <property type="match status" value="1"/>
</dbReference>
<keyword evidence="1" id="KW-0963">Cytoplasm</keyword>